<dbReference type="GO" id="GO:0000977">
    <property type="term" value="F:RNA polymerase II transcription regulatory region sequence-specific DNA binding"/>
    <property type="evidence" value="ECO:0007669"/>
    <property type="project" value="TreeGrafter"/>
</dbReference>
<sequence>MTTVLRTMALGQNFHMLPNNCVIVSSSAMPSNAGLHTAGKRPIAPAPSEPRSVRLITGPTGDLKGGKKRMTYSHLSPYPGPPPSVERRNARERNRVKQVNNGFDKLRQHIPQKIVEVENEGRGASKKLRLQSLLEENSVHETSSSQGSGSYYAGSPVQSLQESQPPCSEASASPTPSYNSDVSVGHTYNVTSTPYQEPYHAYGMHFEDESASFEEETMATVLRTMALGQNFHMLPNNCVIVSPSAMPSNAGLHTAGKRPIAPAPSEPRSVRLITGPTGDLKGGKKRMTYSHLSPYPGPPPSVERRNARERNRVKQVNNGFDKLRQHIPQKIVEVENGGRGASKKLSKVDTLKLAVKYIQGLQSLLEENSVHETSSSQGSGSYYAGSPVQSLQESQPPCSEASASPTPSYNSDVSVGHTYNVTSTPYQEPYHAYGMHFEDESASFEEEFSWCQSSDIYGQLATCCSPR</sequence>
<feature type="compositionally biased region" description="Polar residues" evidence="3">
    <location>
        <begin position="387"/>
        <end position="411"/>
    </location>
</feature>
<dbReference type="Proteomes" id="UP000092461">
    <property type="component" value="Unassembled WGS sequence"/>
</dbReference>
<feature type="compositionally biased region" description="Basic and acidic residues" evidence="3">
    <location>
        <begin position="302"/>
        <end position="312"/>
    </location>
</feature>
<dbReference type="Pfam" id="PF00010">
    <property type="entry name" value="HLH"/>
    <property type="match status" value="2"/>
</dbReference>
<feature type="domain" description="BHLH" evidence="4">
    <location>
        <begin position="300"/>
        <end position="361"/>
    </location>
</feature>
<evidence type="ECO:0000256" key="3">
    <source>
        <dbReference type="SAM" id="MobiDB-lite"/>
    </source>
</evidence>
<dbReference type="GO" id="GO:0050767">
    <property type="term" value="P:regulation of neurogenesis"/>
    <property type="evidence" value="ECO:0007669"/>
    <property type="project" value="TreeGrafter"/>
</dbReference>
<proteinExistence type="predicted"/>
<dbReference type="InterPro" id="IPR011598">
    <property type="entry name" value="bHLH_dom"/>
</dbReference>
<feature type="compositionally biased region" description="Polar residues" evidence="3">
    <location>
        <begin position="156"/>
        <end position="180"/>
    </location>
</feature>
<accession>A0A1B0EVW1</accession>
<dbReference type="InterPro" id="IPR015660">
    <property type="entry name" value="MASH1/Ascl1a-like"/>
</dbReference>
<dbReference type="GO" id="GO:0046983">
    <property type="term" value="F:protein dimerization activity"/>
    <property type="evidence" value="ECO:0007669"/>
    <property type="project" value="InterPro"/>
</dbReference>
<dbReference type="PANTHER" id="PTHR13935">
    <property type="entry name" value="ACHAETE-SCUTE TRANSCRIPTION FACTOR-RELATED"/>
    <property type="match status" value="1"/>
</dbReference>
<dbReference type="SMART" id="SM00353">
    <property type="entry name" value="HLH"/>
    <property type="match status" value="2"/>
</dbReference>
<feature type="region of interest" description="Disordered" evidence="3">
    <location>
        <begin position="135"/>
        <end position="180"/>
    </location>
</feature>
<dbReference type="SUPFAM" id="SSF47459">
    <property type="entry name" value="HLH, helix-loop-helix DNA-binding domain"/>
    <property type="match status" value="2"/>
</dbReference>
<dbReference type="CDD" id="cd19744">
    <property type="entry name" value="bHLH_TS_dAS-C_like"/>
    <property type="match status" value="1"/>
</dbReference>
<feature type="compositionally biased region" description="Basic and acidic residues" evidence="3">
    <location>
        <begin position="85"/>
        <end position="95"/>
    </location>
</feature>
<evidence type="ECO:0000256" key="2">
    <source>
        <dbReference type="ARBA" id="ARBA00022902"/>
    </source>
</evidence>
<feature type="region of interest" description="Disordered" evidence="3">
    <location>
        <begin position="252"/>
        <end position="324"/>
    </location>
</feature>
<dbReference type="GO" id="GO:0030182">
    <property type="term" value="P:neuron differentiation"/>
    <property type="evidence" value="ECO:0007669"/>
    <property type="project" value="TreeGrafter"/>
</dbReference>
<dbReference type="EMBL" id="GITU01009152">
    <property type="protein sequence ID" value="MBC1177855.1"/>
    <property type="molecule type" value="Transcribed_RNA"/>
</dbReference>
<dbReference type="PROSITE" id="PS50888">
    <property type="entry name" value="BHLH"/>
    <property type="match status" value="1"/>
</dbReference>
<feature type="compositionally biased region" description="Low complexity" evidence="3">
    <location>
        <begin position="374"/>
        <end position="386"/>
    </location>
</feature>
<evidence type="ECO:0000313" key="6">
    <source>
        <dbReference type="EnsemblMetazoa" id="LLOJ006700-PA"/>
    </source>
</evidence>
<dbReference type="PANTHER" id="PTHR13935:SF153">
    <property type="entry name" value="ACHAETE-SCUTE FAMILY BHLH TRANSCRIPTION FACTOR 1"/>
    <property type="match status" value="1"/>
</dbReference>
<protein>
    <submittedName>
        <fullName evidence="5">Putative transcription factor hand2/transcription factor</fullName>
    </submittedName>
</protein>
<keyword evidence="7" id="KW-1185">Reference proteome</keyword>
<feature type="region of interest" description="Disordered" evidence="3">
    <location>
        <begin position="34"/>
        <end position="107"/>
    </location>
</feature>
<dbReference type="VEuPathDB" id="VectorBase:LLOJ006700"/>
<dbReference type="EnsemblMetazoa" id="LLOJ006700-RA">
    <property type="protein sequence ID" value="LLOJ006700-PA"/>
    <property type="gene ID" value="LLOJ006700"/>
</dbReference>
<dbReference type="Gene3D" id="4.10.280.10">
    <property type="entry name" value="Helix-loop-helix DNA-binding domain"/>
    <property type="match status" value="2"/>
</dbReference>
<reference evidence="7" key="1">
    <citation type="submission" date="2012-05" db="EMBL/GenBank/DDBJ databases">
        <title>Whole Genome Assembly of Lutzomyia longipalpis.</title>
        <authorList>
            <person name="Richards S."/>
            <person name="Qu C."/>
            <person name="Dillon R."/>
            <person name="Worley K."/>
            <person name="Scherer S."/>
            <person name="Batterton M."/>
            <person name="Taylor A."/>
            <person name="Hawes A."/>
            <person name="Hernandez B."/>
            <person name="Kovar C."/>
            <person name="Mandapat C."/>
            <person name="Pham C."/>
            <person name="Qu C."/>
            <person name="Jing C."/>
            <person name="Bess C."/>
            <person name="Bandaranaike D."/>
            <person name="Ngo D."/>
            <person name="Ongeri F."/>
            <person name="Arias F."/>
            <person name="Lara F."/>
            <person name="Weissenberger G."/>
            <person name="Kamau G."/>
            <person name="Han H."/>
            <person name="Shen H."/>
            <person name="Dinh H."/>
            <person name="Khalil I."/>
            <person name="Jones J."/>
            <person name="Shafer J."/>
            <person name="Jayaseelan J."/>
            <person name="Quiroz J."/>
            <person name="Blankenburg K."/>
            <person name="Nguyen L."/>
            <person name="Jackson L."/>
            <person name="Francisco L."/>
            <person name="Tang L.-Y."/>
            <person name="Pu L.-L."/>
            <person name="Perales L."/>
            <person name="Lorensuhewa L."/>
            <person name="Munidasa M."/>
            <person name="Coyle M."/>
            <person name="Taylor M."/>
            <person name="Puazo M."/>
            <person name="Firestine M."/>
            <person name="Scheel M."/>
            <person name="Javaid M."/>
            <person name="Wang M."/>
            <person name="Li M."/>
            <person name="Tabassum N."/>
            <person name="Saada N."/>
            <person name="Osuji N."/>
            <person name="Aqrawi P."/>
            <person name="Fu Q."/>
            <person name="Thornton R."/>
            <person name="Raj R."/>
            <person name="Goodspeed R."/>
            <person name="Mata R."/>
            <person name="Najjar R."/>
            <person name="Gubbala S."/>
            <person name="Lee S."/>
            <person name="Denson S."/>
            <person name="Patil S."/>
            <person name="Macmil S."/>
            <person name="Qi S."/>
            <person name="Matskevitch T."/>
            <person name="Palculict T."/>
            <person name="Mathew T."/>
            <person name="Vee V."/>
            <person name="Velamala V."/>
            <person name="Korchina V."/>
            <person name="Cai W."/>
            <person name="Liu W."/>
            <person name="Dai W."/>
            <person name="Zou X."/>
            <person name="Zhu Y."/>
            <person name="Zhang Y."/>
            <person name="Wu Y.-Q."/>
            <person name="Xin Y."/>
            <person name="Nazarath L."/>
            <person name="Kovar C."/>
            <person name="Han Y."/>
            <person name="Muzny D."/>
            <person name="Gibbs R."/>
        </authorList>
    </citation>
    <scope>NUCLEOTIDE SEQUENCE [LARGE SCALE GENOMIC DNA]</scope>
    <source>
        <strain evidence="7">Jacobina</strain>
    </source>
</reference>
<dbReference type="AlphaFoldDB" id="A0A1B0EVW1"/>
<keyword evidence="2" id="KW-0524">Neurogenesis</keyword>
<dbReference type="EMBL" id="AJWK01022120">
    <property type="status" value="NOT_ANNOTATED_CDS"/>
    <property type="molecule type" value="Genomic_DNA"/>
</dbReference>
<organism evidence="6 7">
    <name type="scientific">Lutzomyia longipalpis</name>
    <name type="common">Sand fly</name>
    <dbReference type="NCBI Taxonomy" id="7200"/>
    <lineage>
        <taxon>Eukaryota</taxon>
        <taxon>Metazoa</taxon>
        <taxon>Ecdysozoa</taxon>
        <taxon>Arthropoda</taxon>
        <taxon>Hexapoda</taxon>
        <taxon>Insecta</taxon>
        <taxon>Pterygota</taxon>
        <taxon>Neoptera</taxon>
        <taxon>Endopterygota</taxon>
        <taxon>Diptera</taxon>
        <taxon>Nematocera</taxon>
        <taxon>Psychodoidea</taxon>
        <taxon>Psychodidae</taxon>
        <taxon>Lutzomyia</taxon>
        <taxon>Lutzomyia</taxon>
    </lineage>
</organism>
<dbReference type="InterPro" id="IPR036638">
    <property type="entry name" value="HLH_DNA-bd_sf"/>
</dbReference>
<dbReference type="GO" id="GO:0045944">
    <property type="term" value="P:positive regulation of transcription by RNA polymerase II"/>
    <property type="evidence" value="ECO:0007669"/>
    <property type="project" value="TreeGrafter"/>
</dbReference>
<reference evidence="6" key="3">
    <citation type="submission" date="2020-05" db="UniProtKB">
        <authorList>
            <consortium name="EnsemblMetazoa"/>
        </authorList>
    </citation>
    <scope>IDENTIFICATION</scope>
    <source>
        <strain evidence="6">Jacobina</strain>
    </source>
</reference>
<feature type="compositionally biased region" description="Low complexity" evidence="3">
    <location>
        <begin position="143"/>
        <end position="155"/>
    </location>
</feature>
<feature type="region of interest" description="Disordered" evidence="3">
    <location>
        <begin position="369"/>
        <end position="411"/>
    </location>
</feature>
<keyword evidence="1" id="KW-0217">Developmental protein</keyword>
<reference evidence="5" key="2">
    <citation type="journal article" date="2020" name="BMC">
        <title>Leishmania infection induces a limited differential gene expression in the sand fly midgut.</title>
        <authorList>
            <person name="Coutinho-Abreu I.V."/>
            <person name="Serafim T.D."/>
            <person name="Meneses C."/>
            <person name="Kamhawi S."/>
            <person name="Oliveira F."/>
            <person name="Valenzuela J.G."/>
        </authorList>
    </citation>
    <scope>NUCLEOTIDE SEQUENCE</scope>
    <source>
        <strain evidence="5">Jacobina</strain>
        <tissue evidence="5">Midgut</tissue>
    </source>
</reference>
<dbReference type="GO" id="GO:0007423">
    <property type="term" value="P:sensory organ development"/>
    <property type="evidence" value="ECO:0007669"/>
    <property type="project" value="TreeGrafter"/>
</dbReference>
<name>A0A1B0EVW1_LUTLO</name>
<dbReference type="EMBL" id="AJWK01022119">
    <property type="status" value="NOT_ANNOTATED_CDS"/>
    <property type="molecule type" value="Genomic_DNA"/>
</dbReference>
<dbReference type="VEuPathDB" id="VectorBase:LLONM1_010676"/>
<evidence type="ECO:0000313" key="7">
    <source>
        <dbReference type="Proteomes" id="UP000092461"/>
    </source>
</evidence>
<dbReference type="GO" id="GO:0090575">
    <property type="term" value="C:RNA polymerase II transcription regulator complex"/>
    <property type="evidence" value="ECO:0007669"/>
    <property type="project" value="TreeGrafter"/>
</dbReference>
<evidence type="ECO:0000259" key="4">
    <source>
        <dbReference type="PROSITE" id="PS50888"/>
    </source>
</evidence>
<dbReference type="GO" id="GO:0000981">
    <property type="term" value="F:DNA-binding transcription factor activity, RNA polymerase II-specific"/>
    <property type="evidence" value="ECO:0007669"/>
    <property type="project" value="TreeGrafter"/>
</dbReference>
<evidence type="ECO:0000256" key="1">
    <source>
        <dbReference type="ARBA" id="ARBA00022473"/>
    </source>
</evidence>
<evidence type="ECO:0000313" key="5">
    <source>
        <dbReference type="EMBL" id="MBC1177855.1"/>
    </source>
</evidence>